<evidence type="ECO:0000313" key="3">
    <source>
        <dbReference type="Proteomes" id="UP000178040"/>
    </source>
</evidence>
<dbReference type="EMBL" id="MGAI01000021">
    <property type="protein sequence ID" value="OGK44821.1"/>
    <property type="molecule type" value="Genomic_DNA"/>
</dbReference>
<evidence type="ECO:0000259" key="1">
    <source>
        <dbReference type="Pfam" id="PF00535"/>
    </source>
</evidence>
<dbReference type="Proteomes" id="UP000178040">
    <property type="component" value="Unassembled WGS sequence"/>
</dbReference>
<proteinExistence type="predicted"/>
<comment type="caution">
    <text evidence="2">The sequence shown here is derived from an EMBL/GenBank/DDBJ whole genome shotgun (WGS) entry which is preliminary data.</text>
</comment>
<reference evidence="2 3" key="1">
    <citation type="journal article" date="2016" name="Nat. Commun.">
        <title>Thousands of microbial genomes shed light on interconnected biogeochemical processes in an aquifer system.</title>
        <authorList>
            <person name="Anantharaman K."/>
            <person name="Brown C.T."/>
            <person name="Hug L.A."/>
            <person name="Sharon I."/>
            <person name="Castelle C.J."/>
            <person name="Probst A.J."/>
            <person name="Thomas B.C."/>
            <person name="Singh A."/>
            <person name="Wilkins M.J."/>
            <person name="Karaoz U."/>
            <person name="Brodie E.L."/>
            <person name="Williams K.H."/>
            <person name="Hubbard S.S."/>
            <person name="Banfield J.F."/>
        </authorList>
    </citation>
    <scope>NUCLEOTIDE SEQUENCE [LARGE SCALE GENOMIC DNA]</scope>
</reference>
<feature type="domain" description="Glycosyltransferase 2-like" evidence="1">
    <location>
        <begin position="6"/>
        <end position="163"/>
    </location>
</feature>
<protein>
    <recommendedName>
        <fullName evidence="1">Glycosyltransferase 2-like domain-containing protein</fullName>
    </recommendedName>
</protein>
<dbReference type="Pfam" id="PF00535">
    <property type="entry name" value="Glycos_transf_2"/>
    <property type="match status" value="1"/>
</dbReference>
<sequence>MLPFFSIIIPTLNEELFVKKILGDLAKQKVKNFETIVVDGNSKDKTRQIILTYQRKIPITLLRRNPPNLPLQKNLGAKQAKGSYLLFLDADMSVSPSFTKAAERLIRNKKGLVFQPYLFPLEKDEYPEVSTVYPLVNKLIEFSQNFNKPFSAGPAMFWERKVFLTIGGFDNIFGEDHQIIRKAHTWVCVQNFSPA</sequence>
<gene>
    <name evidence="2" type="ORF">A3B40_05240</name>
</gene>
<dbReference type="PANTHER" id="PTHR22916">
    <property type="entry name" value="GLYCOSYLTRANSFERASE"/>
    <property type="match status" value="1"/>
</dbReference>
<evidence type="ECO:0000313" key="2">
    <source>
        <dbReference type="EMBL" id="OGK44821.1"/>
    </source>
</evidence>
<dbReference type="PANTHER" id="PTHR22916:SF64">
    <property type="entry name" value="TRANSFERASE, PUTATIVE-RELATED"/>
    <property type="match status" value="1"/>
</dbReference>
<accession>A0A1F7IND2</accession>
<name>A0A1F7IND2_9BACT</name>
<dbReference type="InterPro" id="IPR001173">
    <property type="entry name" value="Glyco_trans_2-like"/>
</dbReference>
<dbReference type="InterPro" id="IPR029044">
    <property type="entry name" value="Nucleotide-diphossugar_trans"/>
</dbReference>
<organism evidence="2 3">
    <name type="scientific">Candidatus Roizmanbacteria bacterium RIFCSPLOWO2_01_FULL_37_16</name>
    <dbReference type="NCBI Taxonomy" id="1802058"/>
    <lineage>
        <taxon>Bacteria</taxon>
        <taxon>Candidatus Roizmaniibacteriota</taxon>
    </lineage>
</organism>
<dbReference type="Gene3D" id="3.90.550.10">
    <property type="entry name" value="Spore Coat Polysaccharide Biosynthesis Protein SpsA, Chain A"/>
    <property type="match status" value="1"/>
</dbReference>
<dbReference type="AlphaFoldDB" id="A0A1F7IND2"/>
<dbReference type="SUPFAM" id="SSF53448">
    <property type="entry name" value="Nucleotide-diphospho-sugar transferases"/>
    <property type="match status" value="1"/>
</dbReference>